<dbReference type="AlphaFoldDB" id="X0Z5M1"/>
<feature type="non-terminal residue" evidence="1">
    <location>
        <position position="43"/>
    </location>
</feature>
<evidence type="ECO:0000313" key="1">
    <source>
        <dbReference type="EMBL" id="GAG43811.1"/>
    </source>
</evidence>
<gene>
    <name evidence="1" type="ORF">S01H1_84708</name>
</gene>
<protein>
    <submittedName>
        <fullName evidence="1">Uncharacterized protein</fullName>
    </submittedName>
</protein>
<reference evidence="1" key="1">
    <citation type="journal article" date="2014" name="Front. Microbiol.">
        <title>High frequency of phylogenetically diverse reductive dehalogenase-homologous genes in deep subseafloor sedimentary metagenomes.</title>
        <authorList>
            <person name="Kawai M."/>
            <person name="Futagami T."/>
            <person name="Toyoda A."/>
            <person name="Takaki Y."/>
            <person name="Nishi S."/>
            <person name="Hori S."/>
            <person name="Arai W."/>
            <person name="Tsubouchi T."/>
            <person name="Morono Y."/>
            <person name="Uchiyama I."/>
            <person name="Ito T."/>
            <person name="Fujiyama A."/>
            <person name="Inagaki F."/>
            <person name="Takami H."/>
        </authorList>
    </citation>
    <scope>NUCLEOTIDE SEQUENCE</scope>
    <source>
        <strain evidence="1">Expedition CK06-06</strain>
    </source>
</reference>
<dbReference type="EMBL" id="BARS01057908">
    <property type="protein sequence ID" value="GAG43811.1"/>
    <property type="molecule type" value="Genomic_DNA"/>
</dbReference>
<comment type="caution">
    <text evidence="1">The sequence shown here is derived from an EMBL/GenBank/DDBJ whole genome shotgun (WGS) entry which is preliminary data.</text>
</comment>
<sequence length="43" mass="4704">MPFTHGVKELAPPIGVVLLDEGQENGKFGIWPIFRPIDPAMGE</sequence>
<accession>X0Z5M1</accession>
<proteinExistence type="predicted"/>
<organism evidence="1">
    <name type="scientific">marine sediment metagenome</name>
    <dbReference type="NCBI Taxonomy" id="412755"/>
    <lineage>
        <taxon>unclassified sequences</taxon>
        <taxon>metagenomes</taxon>
        <taxon>ecological metagenomes</taxon>
    </lineage>
</organism>
<name>X0Z5M1_9ZZZZ</name>